<dbReference type="GO" id="GO:0006260">
    <property type="term" value="P:DNA replication"/>
    <property type="evidence" value="ECO:0007669"/>
    <property type="project" value="UniProtKB-KW"/>
</dbReference>
<dbReference type="Proteomes" id="UP001190700">
    <property type="component" value="Unassembled WGS sequence"/>
</dbReference>
<dbReference type="InterPro" id="IPR019128">
    <property type="entry name" value="Dcc1"/>
</dbReference>
<dbReference type="AlphaFoldDB" id="A0AAE0GLU3"/>
<evidence type="ECO:0000256" key="2">
    <source>
        <dbReference type="ARBA" id="ARBA00022705"/>
    </source>
</evidence>
<dbReference type="Pfam" id="PF09724">
    <property type="entry name" value="Dcc1"/>
    <property type="match status" value="1"/>
</dbReference>
<dbReference type="EMBL" id="LGRX02004336">
    <property type="protein sequence ID" value="KAK3280600.1"/>
    <property type="molecule type" value="Genomic_DNA"/>
</dbReference>
<evidence type="ECO:0000256" key="1">
    <source>
        <dbReference type="ARBA" id="ARBA00007017"/>
    </source>
</evidence>
<accession>A0AAE0GLU3</accession>
<name>A0AAE0GLU3_9CHLO</name>
<dbReference type="GO" id="GO:0034088">
    <property type="term" value="P:maintenance of mitotic sister chromatid cohesion"/>
    <property type="evidence" value="ECO:0007669"/>
    <property type="project" value="TreeGrafter"/>
</dbReference>
<dbReference type="GO" id="GO:0000785">
    <property type="term" value="C:chromatin"/>
    <property type="evidence" value="ECO:0007669"/>
    <property type="project" value="TreeGrafter"/>
</dbReference>
<keyword evidence="2" id="KW-0235">DNA replication</keyword>
<dbReference type="PANTHER" id="PTHR13395:SF6">
    <property type="entry name" value="SISTER CHROMATID COHESION PROTEIN DCC1"/>
    <property type="match status" value="1"/>
</dbReference>
<comment type="caution">
    <text evidence="3">The sequence shown here is derived from an EMBL/GenBank/DDBJ whole genome shotgun (WGS) entry which is preliminary data.</text>
</comment>
<evidence type="ECO:0000313" key="4">
    <source>
        <dbReference type="Proteomes" id="UP001190700"/>
    </source>
</evidence>
<sequence>MSAVSSSWPITLQPGQSSKLVYGPDFGLNQVKLLEVDENMLDEIVGNRVVIKGGMRDEAVLCTERKTYQLKSVDNSNTILLVPPKEHGTSGDEAAPALNGITHLGVKSQGQEPGLMSQRKIMDELDCGQQLVATTSVSTHMEMVHISPQLTLLIELLQQCPLTEKEALGLVDEAMELDGMVAPPKGYTFEELNFRVQASETELRDALHDLNAVELDGRWRVVDEPYFWNILDMILCAAIERDWPLAAIPAQRVAASLEADGYDRRLVLHCLRVCSARSQQGAGAGLAPGSSPVAAEEELFSLDEDKVCVQLARKLLHKQDKWRWDDFMSAWRQDTPTSVTPTKDMLRGEAVMEKGALETHVKSLRASALPRQPKERFAHLFKIRARWESADLLPYLDGITGPGETAEALLLKFTRTVNKVHCAR</sequence>
<reference evidence="3 4" key="1">
    <citation type="journal article" date="2015" name="Genome Biol. Evol.">
        <title>Comparative Genomics of a Bacterivorous Green Alga Reveals Evolutionary Causalities and Consequences of Phago-Mixotrophic Mode of Nutrition.</title>
        <authorList>
            <person name="Burns J.A."/>
            <person name="Paasch A."/>
            <person name="Narechania A."/>
            <person name="Kim E."/>
        </authorList>
    </citation>
    <scope>NUCLEOTIDE SEQUENCE [LARGE SCALE GENOMIC DNA]</scope>
    <source>
        <strain evidence="3 4">PLY_AMNH</strain>
    </source>
</reference>
<proteinExistence type="inferred from homology"/>
<keyword evidence="4" id="KW-1185">Reference proteome</keyword>
<organism evidence="3 4">
    <name type="scientific">Cymbomonas tetramitiformis</name>
    <dbReference type="NCBI Taxonomy" id="36881"/>
    <lineage>
        <taxon>Eukaryota</taxon>
        <taxon>Viridiplantae</taxon>
        <taxon>Chlorophyta</taxon>
        <taxon>Pyramimonadophyceae</taxon>
        <taxon>Pyramimonadales</taxon>
        <taxon>Pyramimonadaceae</taxon>
        <taxon>Cymbomonas</taxon>
    </lineage>
</organism>
<dbReference type="GO" id="GO:0031390">
    <property type="term" value="C:Ctf18 RFC-like complex"/>
    <property type="evidence" value="ECO:0007669"/>
    <property type="project" value="InterPro"/>
</dbReference>
<comment type="similarity">
    <text evidence="1">Belongs to the DCC1 family.</text>
</comment>
<protein>
    <recommendedName>
        <fullName evidence="5">Sister chromatid cohesion protein DCC1</fullName>
    </recommendedName>
</protein>
<gene>
    <name evidence="3" type="ORF">CYMTET_11568</name>
</gene>
<evidence type="ECO:0008006" key="5">
    <source>
        <dbReference type="Google" id="ProtNLM"/>
    </source>
</evidence>
<evidence type="ECO:0000313" key="3">
    <source>
        <dbReference type="EMBL" id="KAK3280600.1"/>
    </source>
</evidence>
<dbReference type="PANTHER" id="PTHR13395">
    <property type="entry name" value="SISTER CHROMATID COHESION PROTEIN DCC1-RELATED"/>
    <property type="match status" value="1"/>
</dbReference>
<dbReference type="GO" id="GO:0000775">
    <property type="term" value="C:chromosome, centromeric region"/>
    <property type="evidence" value="ECO:0007669"/>
    <property type="project" value="TreeGrafter"/>
</dbReference>